<dbReference type="AlphaFoldDB" id="A0A0B6XUA3"/>
<feature type="non-terminal residue" evidence="1">
    <location>
        <position position="61"/>
    </location>
</feature>
<accession>A0A0B6XUA3</accession>
<organism evidence="1">
    <name type="scientific">Arion vulgaris</name>
    <dbReference type="NCBI Taxonomy" id="1028688"/>
    <lineage>
        <taxon>Eukaryota</taxon>
        <taxon>Metazoa</taxon>
        <taxon>Spiralia</taxon>
        <taxon>Lophotrochozoa</taxon>
        <taxon>Mollusca</taxon>
        <taxon>Gastropoda</taxon>
        <taxon>Heterobranchia</taxon>
        <taxon>Euthyneura</taxon>
        <taxon>Panpulmonata</taxon>
        <taxon>Eupulmonata</taxon>
        <taxon>Stylommatophora</taxon>
        <taxon>Helicina</taxon>
        <taxon>Arionoidea</taxon>
        <taxon>Arionidae</taxon>
        <taxon>Arion</taxon>
    </lineage>
</organism>
<evidence type="ECO:0000313" key="1">
    <source>
        <dbReference type="EMBL" id="CEK46895.1"/>
    </source>
</evidence>
<gene>
    <name evidence="1" type="primary">ORF77</name>
</gene>
<name>A0A0B6XUA3_9EUPU</name>
<reference evidence="1" key="1">
    <citation type="submission" date="2014-12" db="EMBL/GenBank/DDBJ databases">
        <title>Insight into the proteome of Arion vulgaris.</title>
        <authorList>
            <person name="Aradska J."/>
            <person name="Bulat T."/>
            <person name="Smidak R."/>
            <person name="Sarate P."/>
            <person name="Gangsoo J."/>
            <person name="Sialana F."/>
            <person name="Bilban M."/>
            <person name="Lubec G."/>
        </authorList>
    </citation>
    <scope>NUCLEOTIDE SEQUENCE</scope>
    <source>
        <tissue evidence="1">Skin</tissue>
    </source>
</reference>
<protein>
    <submittedName>
        <fullName evidence="1">Uncharacterized protein</fullName>
    </submittedName>
</protein>
<dbReference type="EMBL" id="HACG01000030">
    <property type="protein sequence ID" value="CEK46895.1"/>
    <property type="molecule type" value="Transcribed_RNA"/>
</dbReference>
<sequence>MESYLLDSAAAVRGCLIKLGQRERRTMNTIIERASTAPMLEPMETGMCQLVVEASMHSFSG</sequence>
<proteinExistence type="predicted"/>